<reference evidence="10 11" key="1">
    <citation type="submission" date="2019-09" db="EMBL/GenBank/DDBJ databases">
        <title>Hybrid Assembly of the complete Genome of the Deep-Sea Bacterium Moritella marina from long Nanopore and Illumina reads.</title>
        <authorList>
            <person name="Magin S."/>
            <person name="Georgoulis A."/>
            <person name="Papadimitriou K."/>
            <person name="Iliakis G."/>
            <person name="Vorgias C.E."/>
        </authorList>
    </citation>
    <scope>NUCLEOTIDE SEQUENCE [LARGE SCALE GENOMIC DNA]</scope>
    <source>
        <strain evidence="10 11">MP-1</strain>
    </source>
</reference>
<evidence type="ECO:0000256" key="4">
    <source>
        <dbReference type="ARBA" id="ARBA00022723"/>
    </source>
</evidence>
<dbReference type="SUPFAM" id="SSF50998">
    <property type="entry name" value="Quinoprotein alcohol dehydrogenase-like"/>
    <property type="match status" value="1"/>
</dbReference>
<keyword evidence="11" id="KW-1185">Reference proteome</keyword>
<evidence type="ECO:0000313" key="10">
    <source>
        <dbReference type="EMBL" id="QFI39115.1"/>
    </source>
</evidence>
<feature type="domain" description="PilY1 beta-propeller" evidence="9">
    <location>
        <begin position="795"/>
        <end position="1040"/>
    </location>
</feature>
<evidence type="ECO:0000313" key="11">
    <source>
        <dbReference type="Proteomes" id="UP000327424"/>
    </source>
</evidence>
<dbReference type="InterPro" id="IPR008707">
    <property type="entry name" value="B-propeller_PilY1"/>
</dbReference>
<evidence type="ECO:0000256" key="7">
    <source>
        <dbReference type="SAM" id="MobiDB-lite"/>
    </source>
</evidence>
<accession>A0A5J6WQA5</accession>
<keyword evidence="6" id="KW-0281">Fimbrium</keyword>
<evidence type="ECO:0000256" key="2">
    <source>
        <dbReference type="ARBA" id="ARBA00008387"/>
    </source>
</evidence>
<dbReference type="Proteomes" id="UP000327424">
    <property type="component" value="Chromosome"/>
</dbReference>
<evidence type="ECO:0000256" key="3">
    <source>
        <dbReference type="ARBA" id="ARBA00022558"/>
    </source>
</evidence>
<dbReference type="InterPro" id="IPR011047">
    <property type="entry name" value="Quinoprotein_ADH-like_sf"/>
</dbReference>
<keyword evidence="5" id="KW-0106">Calcium</keyword>
<proteinExistence type="inferred from homology"/>
<protein>
    <submittedName>
        <fullName evidence="10">Type IV pilin biogenesis protein</fullName>
    </submittedName>
</protein>
<comment type="similarity">
    <text evidence="2">Belongs to the PilY1 family.</text>
</comment>
<organism evidence="10 11">
    <name type="scientific">Moritella marina ATCC 15381</name>
    <dbReference type="NCBI Taxonomy" id="1202962"/>
    <lineage>
        <taxon>Bacteria</taxon>
        <taxon>Pseudomonadati</taxon>
        <taxon>Pseudomonadota</taxon>
        <taxon>Gammaproteobacteria</taxon>
        <taxon>Alteromonadales</taxon>
        <taxon>Moritellaceae</taxon>
        <taxon>Moritella</taxon>
    </lineage>
</organism>
<feature type="region of interest" description="Disordered" evidence="7">
    <location>
        <begin position="213"/>
        <end position="260"/>
    </location>
</feature>
<evidence type="ECO:0000256" key="6">
    <source>
        <dbReference type="ARBA" id="ARBA00023263"/>
    </source>
</evidence>
<feature type="chain" id="PRO_5023941674" evidence="8">
    <location>
        <begin position="23"/>
        <end position="1306"/>
    </location>
</feature>
<evidence type="ECO:0000259" key="9">
    <source>
        <dbReference type="Pfam" id="PF05567"/>
    </source>
</evidence>
<keyword evidence="4" id="KW-0479">Metal-binding</keyword>
<dbReference type="KEGG" id="mmaa:FR932_15270"/>
<keyword evidence="8" id="KW-0732">Signal</keyword>
<dbReference type="RefSeq" id="WP_019442302.1">
    <property type="nucleotide sequence ID" value="NZ_ALOE01000029.1"/>
</dbReference>
<evidence type="ECO:0000256" key="1">
    <source>
        <dbReference type="ARBA" id="ARBA00004561"/>
    </source>
</evidence>
<dbReference type="Pfam" id="PF05567">
    <property type="entry name" value="T4P_PilY1"/>
    <property type="match status" value="1"/>
</dbReference>
<dbReference type="GO" id="GO:0009289">
    <property type="term" value="C:pilus"/>
    <property type="evidence" value="ECO:0007669"/>
    <property type="project" value="UniProtKB-SubCell"/>
</dbReference>
<comment type="subcellular location">
    <subcellularLocation>
        <location evidence="1">Fimbrium</location>
    </subcellularLocation>
</comment>
<gene>
    <name evidence="10" type="ORF">FR932_15270</name>
</gene>
<feature type="compositionally biased region" description="Acidic residues" evidence="7">
    <location>
        <begin position="232"/>
        <end position="242"/>
    </location>
</feature>
<feature type="signal peptide" evidence="8">
    <location>
        <begin position="1"/>
        <end position="22"/>
    </location>
</feature>
<dbReference type="GO" id="GO:0046872">
    <property type="term" value="F:metal ion binding"/>
    <property type="evidence" value="ECO:0007669"/>
    <property type="project" value="UniProtKB-KW"/>
</dbReference>
<sequence length="1306" mass="143302">MKRIFKQASVALLGLTAFTAAADEGEIYTVNLEGKPQVLIILDTSAHMREEADYPYPKYYDPHIEYPPTPDTNAEDIVYRWLYGGEQFYYNNSATAQGLEHSELRSIAAKAVDTFTGGTALTTSEQEKYDVFVTTIPARNSSNKLDFSKMNCYSAVEDFEGDLGAFQDYVAQWLPGPVKLFDGVVGIPYEWRTIGSKTSIGRKFVDCDQDMATNEKRNPGYEHSGVIKPEEVDGEGESEDGSADGYVENPDREGFPSSGPEYYWNPYKDSVQGRFNGNSNNKAYLYSDNLVKWAALKPTNGDNIKLSNLQIAKKVVLDMMLDTTDLNTGLEIFNPNNAITKLNILDNNGGRVISKISSYDPEDYDPKTNDYKSKTSLLKSQVEDIFTTSMSKSALCESLYEGYRYLYGNSVYFGDDVYKADPARDLTAESGGVYNSPMDWVNSCQTEAYIIMVTAGYHDVSPRVGDIVPCGGIFNDLIRIDAFDHDSDANLLIERLPGMSALDIKDKSVQVNAAESSCDKNLLPVLSDWLANADMNSSTKDVKERIVTYTVGIGELPAGNRTLLEKTAEYGDGKFYNALNANELRKKLEMAFADIIARQKGVTAAVGTSINSSNSTKSNEFVYYTMFQPNQTSKWKGNIRKLKVTDDGQLSAWTQSASAASSLSSATSAALSTGDSVFFNDDLYSGWSSEQGLNDVELGGVVEAFKNRKSARNIYISNVDDTTLLPLTKANLLTALSVTTDADLANALGVSEDTLTAAIDWLQGKDETGDLRDDIFGDPMHAQPLIVEYPDNESADVKTKARIFIGTNAGFFHAFKDNGRNVEEEWAFIPKENLATALKLNLQVTRAEERIYGIDSSAVDAEYLDNGKTKHIITFGLRRGGNKYFSLNVNLDPNKSNTTEPTLNWIIDASNTDFSKLAQTWSTPVVSKVFRGDNISNAKPVLIFGGGYDASKDDCGSNSTAVPAQACTDSSGQAVYIIDADDGTKLKAFENGVITDSIASELAVMDSDGDGYADRIYAPDTAGNIYRVDMPKIFDVKTNQFTMDTSKWRIFKLASLGGTTADDRRFFSAPSIVRARESASSYDGLLLGSGDITSPNSNITAQNYFFNIKDSNIYPQVWGSAKGERAVPATIEMSNLNQVSYDSTTEKDTDTVIDYKTNRLHGWRYILNEATVEEDGKIFRGGEKSLGNAVVINGIVHFNTYSPFAINYVVKNGQCVVNQSGNSHYYQVNLNTGTTKYYQKLPNVIAKDLAVHAASSGDASVLRLLGAGKGDTTDGNGDQITPTGTIDTEVTLSPRPIYRYFNEAVQ</sequence>
<dbReference type="OrthoDB" id="7156875at2"/>
<keyword evidence="3" id="KW-1029">Fimbrium biogenesis</keyword>
<dbReference type="EMBL" id="CP044399">
    <property type="protein sequence ID" value="QFI39115.1"/>
    <property type="molecule type" value="Genomic_DNA"/>
</dbReference>
<evidence type="ECO:0000256" key="8">
    <source>
        <dbReference type="SAM" id="SignalP"/>
    </source>
</evidence>
<evidence type="ECO:0000256" key="5">
    <source>
        <dbReference type="ARBA" id="ARBA00022837"/>
    </source>
</evidence>
<name>A0A5J6WQA5_MORMI</name>